<gene>
    <name evidence="3" type="ORF">EVOR1521_LOCUS12543</name>
</gene>
<evidence type="ECO:0000313" key="3">
    <source>
        <dbReference type="EMBL" id="CAJ1386095.1"/>
    </source>
</evidence>
<feature type="transmembrane region" description="Helical" evidence="2">
    <location>
        <begin position="551"/>
        <end position="576"/>
    </location>
</feature>
<evidence type="ECO:0000256" key="2">
    <source>
        <dbReference type="SAM" id="Phobius"/>
    </source>
</evidence>
<evidence type="ECO:0000313" key="4">
    <source>
        <dbReference type="Proteomes" id="UP001178507"/>
    </source>
</evidence>
<feature type="region of interest" description="Disordered" evidence="1">
    <location>
        <begin position="1"/>
        <end position="36"/>
    </location>
</feature>
<organism evidence="3 4">
    <name type="scientific">Effrenium voratum</name>
    <dbReference type="NCBI Taxonomy" id="2562239"/>
    <lineage>
        <taxon>Eukaryota</taxon>
        <taxon>Sar</taxon>
        <taxon>Alveolata</taxon>
        <taxon>Dinophyceae</taxon>
        <taxon>Suessiales</taxon>
        <taxon>Symbiodiniaceae</taxon>
        <taxon>Effrenium</taxon>
    </lineage>
</organism>
<protein>
    <submittedName>
        <fullName evidence="3">Uncharacterized protein</fullName>
    </submittedName>
</protein>
<reference evidence="3" key="1">
    <citation type="submission" date="2023-08" db="EMBL/GenBank/DDBJ databases">
        <authorList>
            <person name="Chen Y."/>
            <person name="Shah S."/>
            <person name="Dougan E. K."/>
            <person name="Thang M."/>
            <person name="Chan C."/>
        </authorList>
    </citation>
    <scope>NUCLEOTIDE SEQUENCE</scope>
</reference>
<keyword evidence="2" id="KW-0472">Membrane</keyword>
<sequence>MSTRAHFGGLGSRHYGSSNLGRRKATSARRPRQVQRAQNEEGFFNTGLTLQVVSVATIRAWLAFQVVSLVLQYNFWREVGGNLALFDDTLSVHCAPERSKHGVCIGPLWNVSTWEEFVLQGRMATPLPAVELKPRPHVLGGFGSIEAIDTEIAQLERETALRLKQLRERRAELQMAQGLVPLGNQSRAFNASYIFQFETRSSPPVFLVSLHCVAKARHAGEEPPTVAPSAVDELDDGQHWSLEVRRLEPESTVPHFQRQGFGTRIVTVEDLSEEALGAVRSRGRVRWEAVVRNVEMSQRRARFVAFVEDFQAPHLEKIYSSQCSLTAAWKAFNQQHQGHHHRALALCRDLLGWLLPLAALATWAVYANALRTRKEREDLELPASAEVLEAAVAQARLHVLGVDTVLTNSAVEVCENAGDVDVGHRCLGGYEFQAVVCIKLIVMDIPQQICIVLYLLGWYELEGLRCQLCLFHPAHCEDEHPFRLVNSAAFACTLLSSVTNQIIFGPRKGDDDECCRWTMRIGLICVSVLPFTTGIFWATAALLSLPGMAKALVFVPCVIGWFCVLAGVLSCMIACCGDM</sequence>
<feature type="transmembrane region" description="Helical" evidence="2">
    <location>
        <begin position="521"/>
        <end position="545"/>
    </location>
</feature>
<feature type="transmembrane region" description="Helical" evidence="2">
    <location>
        <begin position="350"/>
        <end position="369"/>
    </location>
</feature>
<name>A0AA36IG38_9DINO</name>
<keyword evidence="4" id="KW-1185">Reference proteome</keyword>
<comment type="caution">
    <text evidence="3">The sequence shown here is derived from an EMBL/GenBank/DDBJ whole genome shotgun (WGS) entry which is preliminary data.</text>
</comment>
<keyword evidence="2" id="KW-1133">Transmembrane helix</keyword>
<dbReference type="Proteomes" id="UP001178507">
    <property type="component" value="Unassembled WGS sequence"/>
</dbReference>
<keyword evidence="2" id="KW-0812">Transmembrane</keyword>
<dbReference type="AlphaFoldDB" id="A0AA36IG38"/>
<dbReference type="EMBL" id="CAUJNA010001330">
    <property type="protein sequence ID" value="CAJ1386095.1"/>
    <property type="molecule type" value="Genomic_DNA"/>
</dbReference>
<evidence type="ECO:0000256" key="1">
    <source>
        <dbReference type="SAM" id="MobiDB-lite"/>
    </source>
</evidence>
<feature type="compositionally biased region" description="Basic residues" evidence="1">
    <location>
        <begin position="21"/>
        <end position="33"/>
    </location>
</feature>
<accession>A0AA36IG38</accession>
<proteinExistence type="predicted"/>